<comment type="cofactor">
    <cofactor evidence="1">
        <name>FAD</name>
        <dbReference type="ChEBI" id="CHEBI:57692"/>
    </cofactor>
</comment>
<keyword evidence="7" id="KW-0560">Oxidoreductase</keyword>
<dbReference type="InterPro" id="IPR046373">
    <property type="entry name" value="Acyl-CoA_Oxase/DH_mid-dom_sf"/>
</dbReference>
<evidence type="ECO:0000259" key="13">
    <source>
        <dbReference type="Pfam" id="PF02771"/>
    </source>
</evidence>
<evidence type="ECO:0000256" key="9">
    <source>
        <dbReference type="ARBA" id="ARBA00035469"/>
    </source>
</evidence>
<dbReference type="Gene3D" id="1.20.140.10">
    <property type="entry name" value="Butyryl-CoA Dehydrogenase, subunit A, domain 3"/>
    <property type="match status" value="1"/>
</dbReference>
<dbReference type="InterPro" id="IPR020934">
    <property type="entry name" value="Ribosomal_uS19_CS"/>
</dbReference>
<evidence type="ECO:0000256" key="5">
    <source>
        <dbReference type="ARBA" id="ARBA00022827"/>
    </source>
</evidence>
<dbReference type="FunFam" id="1.20.140.10:FF:000001">
    <property type="entry name" value="Acyl-CoA dehydrogenase"/>
    <property type="match status" value="1"/>
</dbReference>
<proteinExistence type="inferred from homology"/>
<evidence type="ECO:0000256" key="8">
    <source>
        <dbReference type="ARBA" id="ARBA00023274"/>
    </source>
</evidence>
<dbReference type="EMBL" id="JABEBT010000008">
    <property type="protein sequence ID" value="KAF7638959.1"/>
    <property type="molecule type" value="Genomic_DNA"/>
</dbReference>
<dbReference type="Pfam" id="PF02771">
    <property type="entry name" value="Acyl-CoA_dh_N"/>
    <property type="match status" value="1"/>
</dbReference>
<dbReference type="InterPro" id="IPR023575">
    <property type="entry name" value="Ribosomal_uS19_SF"/>
</dbReference>
<sequence>MTDVAEQKKKRTFRKFVYRGVDLEQLLELNEQQFNKLLPSRQRRKMNRGLSRKHKSLLVRLRKAKLAAPELTKPECVKTHLRDMIVLPEMVGCVLGIHSGKAYNQVEVRAEMIGHYLGEFSITYKPVKHGRPGIGATHSSRFIPLKRWLYSLLRNMSYLHRLISPLPFYCVDPTLGLTDEQKEIQKTAKDFAKKELYPFMDEWDAKKAGELGFGAIYCNEEYGGAGLGRYEAALAFEQLSGGCTSTAAYMAVHNMVPWMIDRFGNEEQKRKYIPDLAINGSKAFISGSGVSSVYLVMMRLAEGPQGPKGIFSLLMTPNMPDERKLGWCTQPTRIITFEDVMVPITNRVGELGQGFTIAMEGLNGGRINIAACSLGAAQMSLDLAISHTKVREAFGKTISQFQWTQFKLAEMAVKLITSRLLLREACLHVENDTPNASSYSAMAKMYITDESFNVINQAIQMYGGYGMLKDYPLQQYLRDCRVHQIIEGTNEILTLFT</sequence>
<keyword evidence="5" id="KW-0274">FAD</keyword>
<dbReference type="Gene3D" id="2.40.110.10">
    <property type="entry name" value="Butyryl-CoA Dehydrogenase, subunit A, domain 2"/>
    <property type="match status" value="1"/>
</dbReference>
<evidence type="ECO:0000313" key="15">
    <source>
        <dbReference type="Proteomes" id="UP000605970"/>
    </source>
</evidence>
<dbReference type="InterPro" id="IPR002222">
    <property type="entry name" value="Ribosomal_uS19"/>
</dbReference>
<evidence type="ECO:0000256" key="4">
    <source>
        <dbReference type="ARBA" id="ARBA00022630"/>
    </source>
</evidence>
<dbReference type="InterPro" id="IPR005713">
    <property type="entry name" value="Ribosomal_uS19_euk/arc"/>
</dbReference>
<dbReference type="InterPro" id="IPR037069">
    <property type="entry name" value="AcylCoA_DH/ox_N_sf"/>
</dbReference>
<keyword evidence="15" id="KW-1185">Reference proteome</keyword>
<dbReference type="GO" id="GO:0016627">
    <property type="term" value="F:oxidoreductase activity, acting on the CH-CH group of donors"/>
    <property type="evidence" value="ECO:0007669"/>
    <property type="project" value="InterPro"/>
</dbReference>
<comment type="similarity">
    <text evidence="2 11">Belongs to the universal ribosomal protein uS19 family.</text>
</comment>
<dbReference type="PANTHER" id="PTHR43831">
    <property type="entry name" value="ISOBUTYRYL-COA DEHYDROGENASE"/>
    <property type="match status" value="1"/>
</dbReference>
<evidence type="ECO:0000256" key="7">
    <source>
        <dbReference type="ARBA" id="ARBA00023002"/>
    </source>
</evidence>
<feature type="domain" description="Acyl-CoA dehydrogenase/oxidase N-terminal" evidence="13">
    <location>
        <begin position="178"/>
        <end position="277"/>
    </location>
</feature>
<dbReference type="GO" id="GO:0005739">
    <property type="term" value="C:mitochondrion"/>
    <property type="evidence" value="ECO:0007669"/>
    <property type="project" value="TreeGrafter"/>
</dbReference>
<protein>
    <recommendedName>
        <fullName evidence="9">40S ribosomal protein S15</fullName>
    </recommendedName>
</protein>
<comment type="similarity">
    <text evidence="3">Belongs to the acyl-CoA dehydrogenase family.</text>
</comment>
<dbReference type="GO" id="GO:0003735">
    <property type="term" value="F:structural constituent of ribosome"/>
    <property type="evidence" value="ECO:0007669"/>
    <property type="project" value="InterPro"/>
</dbReference>
<evidence type="ECO:0000256" key="10">
    <source>
        <dbReference type="ARBA" id="ARBA00049552"/>
    </source>
</evidence>
<dbReference type="AlphaFoldDB" id="A0A8T0A0X4"/>
<dbReference type="SUPFAM" id="SSF56645">
    <property type="entry name" value="Acyl-CoA dehydrogenase NM domain-like"/>
    <property type="match status" value="1"/>
</dbReference>
<dbReference type="InterPro" id="IPR009100">
    <property type="entry name" value="AcylCoA_DH/oxidase_NM_dom_sf"/>
</dbReference>
<dbReference type="Proteomes" id="UP000605970">
    <property type="component" value="Unassembled WGS sequence"/>
</dbReference>
<evidence type="ECO:0000256" key="11">
    <source>
        <dbReference type="RuleBase" id="RU003485"/>
    </source>
</evidence>
<dbReference type="PANTHER" id="PTHR43831:SF1">
    <property type="entry name" value="ISOBUTYRYL-COA DEHYDROGENASE, MITOCHONDRIAL"/>
    <property type="match status" value="1"/>
</dbReference>
<dbReference type="InterPro" id="IPR013786">
    <property type="entry name" value="AcylCoA_DH/ox_N"/>
</dbReference>
<organism evidence="14 15">
    <name type="scientific">Meloidogyne graminicola</name>
    <dbReference type="NCBI Taxonomy" id="189291"/>
    <lineage>
        <taxon>Eukaryota</taxon>
        <taxon>Metazoa</taxon>
        <taxon>Ecdysozoa</taxon>
        <taxon>Nematoda</taxon>
        <taxon>Chromadorea</taxon>
        <taxon>Rhabditida</taxon>
        <taxon>Tylenchina</taxon>
        <taxon>Tylenchomorpha</taxon>
        <taxon>Tylenchoidea</taxon>
        <taxon>Meloidogynidae</taxon>
        <taxon>Meloidogyninae</taxon>
        <taxon>Meloidogyne</taxon>
    </lineage>
</organism>
<feature type="domain" description="Acyl-CoA dehydrogenase/oxidase C-terminal" evidence="12">
    <location>
        <begin position="352"/>
        <end position="494"/>
    </location>
</feature>
<comment type="caution">
    <text evidence="14">The sequence shown here is derived from an EMBL/GenBank/DDBJ whole genome shotgun (WGS) entry which is preliminary data.</text>
</comment>
<dbReference type="GO" id="GO:0015935">
    <property type="term" value="C:small ribosomal subunit"/>
    <property type="evidence" value="ECO:0007669"/>
    <property type="project" value="InterPro"/>
</dbReference>
<dbReference type="InterPro" id="IPR052547">
    <property type="entry name" value="Mito_Isobutyryl-CoADH"/>
</dbReference>
<dbReference type="FunFam" id="3.30.860.10:FF:000002">
    <property type="entry name" value="40S ribosomal protein S15"/>
    <property type="match status" value="1"/>
</dbReference>
<dbReference type="NCBIfam" id="NF003121">
    <property type="entry name" value="PRK04038.1"/>
    <property type="match status" value="1"/>
</dbReference>
<comment type="catalytic activity">
    <reaction evidence="10">
        <text>(2S)-2-methylbutanoyl-CoA + oxidized [electron-transfer flavoprotein] + H(+) = (2E)-2-methylbut-2-enoyl-CoA + reduced [electron-transfer flavoprotein]</text>
        <dbReference type="Rhea" id="RHEA:48256"/>
        <dbReference type="Rhea" id="RHEA-COMP:10685"/>
        <dbReference type="Rhea" id="RHEA-COMP:10686"/>
        <dbReference type="ChEBI" id="CHEBI:15378"/>
        <dbReference type="ChEBI" id="CHEBI:57337"/>
        <dbReference type="ChEBI" id="CHEBI:57692"/>
        <dbReference type="ChEBI" id="CHEBI:58307"/>
        <dbReference type="ChEBI" id="CHEBI:88166"/>
    </reaction>
    <physiologicalReaction direction="left-to-right" evidence="10">
        <dbReference type="Rhea" id="RHEA:48257"/>
    </physiologicalReaction>
</comment>
<dbReference type="InterPro" id="IPR036250">
    <property type="entry name" value="AcylCo_DH-like_C"/>
</dbReference>
<evidence type="ECO:0000256" key="6">
    <source>
        <dbReference type="ARBA" id="ARBA00022980"/>
    </source>
</evidence>
<gene>
    <name evidence="14" type="ORF">Mgra_00001484</name>
</gene>
<dbReference type="PROSITE" id="PS00323">
    <property type="entry name" value="RIBOSOMAL_S19"/>
    <property type="match status" value="1"/>
</dbReference>
<dbReference type="Gene3D" id="3.30.860.10">
    <property type="entry name" value="30s Ribosomal Protein S19, Chain A"/>
    <property type="match status" value="1"/>
</dbReference>
<name>A0A8T0A0X4_9BILA</name>
<dbReference type="HAMAP" id="MF_00531">
    <property type="entry name" value="Ribosomal_uS19"/>
    <property type="match status" value="1"/>
</dbReference>
<keyword evidence="8 11" id="KW-0687">Ribonucleoprotein</keyword>
<evidence type="ECO:0000256" key="3">
    <source>
        <dbReference type="ARBA" id="ARBA00009347"/>
    </source>
</evidence>
<dbReference type="PRINTS" id="PR00975">
    <property type="entry name" value="RIBOSOMALS19"/>
</dbReference>
<dbReference type="GO" id="GO:0050660">
    <property type="term" value="F:flavin adenine dinucleotide binding"/>
    <property type="evidence" value="ECO:0007669"/>
    <property type="project" value="InterPro"/>
</dbReference>
<keyword evidence="6 11" id="KW-0689">Ribosomal protein</keyword>
<accession>A0A8T0A0X4</accession>
<dbReference type="OrthoDB" id="10254877at2759"/>
<dbReference type="InterPro" id="IPR009075">
    <property type="entry name" value="AcylCo_DH/oxidase_C"/>
</dbReference>
<dbReference type="Gene3D" id="1.10.540.10">
    <property type="entry name" value="Acyl-CoA dehydrogenase/oxidase, N-terminal domain"/>
    <property type="match status" value="1"/>
</dbReference>
<reference evidence="14" key="1">
    <citation type="journal article" date="2020" name="Ecol. Evol.">
        <title>Genome structure and content of the rice root-knot nematode (Meloidogyne graminicola).</title>
        <authorList>
            <person name="Phan N.T."/>
            <person name="Danchin E.G.J."/>
            <person name="Klopp C."/>
            <person name="Perfus-Barbeoch L."/>
            <person name="Kozlowski D.K."/>
            <person name="Koutsovoulos G.D."/>
            <person name="Lopez-Roques C."/>
            <person name="Bouchez O."/>
            <person name="Zahm M."/>
            <person name="Besnard G."/>
            <person name="Bellafiore S."/>
        </authorList>
    </citation>
    <scope>NUCLEOTIDE SEQUENCE</scope>
    <source>
        <strain evidence="14">VN-18</strain>
    </source>
</reference>
<dbReference type="SUPFAM" id="SSF54570">
    <property type="entry name" value="Ribosomal protein S19"/>
    <property type="match status" value="1"/>
</dbReference>
<evidence type="ECO:0000256" key="1">
    <source>
        <dbReference type="ARBA" id="ARBA00001974"/>
    </source>
</evidence>
<dbReference type="Pfam" id="PF00203">
    <property type="entry name" value="Ribosomal_S19"/>
    <property type="match status" value="1"/>
</dbReference>
<dbReference type="NCBIfam" id="TIGR01025">
    <property type="entry name" value="uS19_arch"/>
    <property type="match status" value="1"/>
</dbReference>
<evidence type="ECO:0000259" key="12">
    <source>
        <dbReference type="Pfam" id="PF00441"/>
    </source>
</evidence>
<evidence type="ECO:0000256" key="2">
    <source>
        <dbReference type="ARBA" id="ARBA00007345"/>
    </source>
</evidence>
<keyword evidence="4" id="KW-0285">Flavoprotein</keyword>
<dbReference type="GO" id="GO:0003723">
    <property type="term" value="F:RNA binding"/>
    <property type="evidence" value="ECO:0007669"/>
    <property type="project" value="InterPro"/>
</dbReference>
<dbReference type="Pfam" id="PF00441">
    <property type="entry name" value="Acyl-CoA_dh_1"/>
    <property type="match status" value="1"/>
</dbReference>
<dbReference type="SUPFAM" id="SSF47203">
    <property type="entry name" value="Acyl-CoA dehydrogenase C-terminal domain-like"/>
    <property type="match status" value="1"/>
</dbReference>
<evidence type="ECO:0000313" key="14">
    <source>
        <dbReference type="EMBL" id="KAF7638959.1"/>
    </source>
</evidence>
<dbReference type="GO" id="GO:0006412">
    <property type="term" value="P:translation"/>
    <property type="evidence" value="ECO:0007669"/>
    <property type="project" value="InterPro"/>
</dbReference>